<feature type="transmembrane region" description="Helical" evidence="1">
    <location>
        <begin position="35"/>
        <end position="54"/>
    </location>
</feature>
<organism evidence="2 3">
    <name type="scientific">Rhypophila decipiens</name>
    <dbReference type="NCBI Taxonomy" id="261697"/>
    <lineage>
        <taxon>Eukaryota</taxon>
        <taxon>Fungi</taxon>
        <taxon>Dikarya</taxon>
        <taxon>Ascomycota</taxon>
        <taxon>Pezizomycotina</taxon>
        <taxon>Sordariomycetes</taxon>
        <taxon>Sordariomycetidae</taxon>
        <taxon>Sordariales</taxon>
        <taxon>Naviculisporaceae</taxon>
        <taxon>Rhypophila</taxon>
    </lineage>
</organism>
<protein>
    <submittedName>
        <fullName evidence="2">Uncharacterized protein</fullName>
    </submittedName>
</protein>
<keyword evidence="3" id="KW-1185">Reference proteome</keyword>
<feature type="transmembrane region" description="Helical" evidence="1">
    <location>
        <begin position="60"/>
        <end position="85"/>
    </location>
</feature>
<keyword evidence="1" id="KW-0812">Transmembrane</keyword>
<keyword evidence="1" id="KW-1133">Transmembrane helix</keyword>
<dbReference type="Proteomes" id="UP001301769">
    <property type="component" value="Unassembled WGS sequence"/>
</dbReference>
<comment type="caution">
    <text evidence="2">The sequence shown here is derived from an EMBL/GenBank/DDBJ whole genome shotgun (WGS) entry which is preliminary data.</text>
</comment>
<evidence type="ECO:0000313" key="3">
    <source>
        <dbReference type="Proteomes" id="UP001301769"/>
    </source>
</evidence>
<name>A0AAN6YF58_9PEZI</name>
<feature type="transmembrane region" description="Helical" evidence="1">
    <location>
        <begin position="97"/>
        <end position="115"/>
    </location>
</feature>
<evidence type="ECO:0000313" key="2">
    <source>
        <dbReference type="EMBL" id="KAK4214977.1"/>
    </source>
</evidence>
<evidence type="ECO:0000256" key="1">
    <source>
        <dbReference type="SAM" id="Phobius"/>
    </source>
</evidence>
<gene>
    <name evidence="2" type="ORF">QBC37DRAFT_419999</name>
</gene>
<reference evidence="2" key="2">
    <citation type="submission" date="2023-05" db="EMBL/GenBank/DDBJ databases">
        <authorList>
            <consortium name="Lawrence Berkeley National Laboratory"/>
            <person name="Steindorff A."/>
            <person name="Hensen N."/>
            <person name="Bonometti L."/>
            <person name="Westerberg I."/>
            <person name="Brannstrom I.O."/>
            <person name="Guillou S."/>
            <person name="Cros-Aarteil S."/>
            <person name="Calhoun S."/>
            <person name="Haridas S."/>
            <person name="Kuo A."/>
            <person name="Mondo S."/>
            <person name="Pangilinan J."/>
            <person name="Riley R."/>
            <person name="Labutti K."/>
            <person name="Andreopoulos B."/>
            <person name="Lipzen A."/>
            <person name="Chen C."/>
            <person name="Yanf M."/>
            <person name="Daum C."/>
            <person name="Ng V."/>
            <person name="Clum A."/>
            <person name="Ohm R."/>
            <person name="Martin F."/>
            <person name="Silar P."/>
            <person name="Natvig D."/>
            <person name="Lalanne C."/>
            <person name="Gautier V."/>
            <person name="Ament-Velasquez S.L."/>
            <person name="Kruys A."/>
            <person name="Hutchinson M.I."/>
            <person name="Powell A.J."/>
            <person name="Barry K."/>
            <person name="Miller A.N."/>
            <person name="Grigoriev I.V."/>
            <person name="Debuchy R."/>
            <person name="Gladieux P."/>
            <person name="Thoren M.H."/>
            <person name="Johannesson H."/>
        </authorList>
    </citation>
    <scope>NUCLEOTIDE SEQUENCE</scope>
    <source>
        <strain evidence="2">PSN293</strain>
    </source>
</reference>
<keyword evidence="1" id="KW-0472">Membrane</keyword>
<proteinExistence type="predicted"/>
<dbReference type="EMBL" id="MU858085">
    <property type="protein sequence ID" value="KAK4214977.1"/>
    <property type="molecule type" value="Genomic_DNA"/>
</dbReference>
<dbReference type="AlphaFoldDB" id="A0AAN6YF58"/>
<sequence length="118" mass="13051">MDCDQRHSLWTPRSKGRYEAGVRGMAVLGKGWTKTLCIVMGAVQVALLAFVGRWNGFSGVWYFGLVVRGTGLALGWLVWAVDLSCPRSCGVWFKRQFWMVGLPGILGLAGEYYFGNGK</sequence>
<accession>A0AAN6YF58</accession>
<reference evidence="2" key="1">
    <citation type="journal article" date="2023" name="Mol. Phylogenet. Evol.">
        <title>Genome-scale phylogeny and comparative genomics of the fungal order Sordariales.</title>
        <authorList>
            <person name="Hensen N."/>
            <person name="Bonometti L."/>
            <person name="Westerberg I."/>
            <person name="Brannstrom I.O."/>
            <person name="Guillou S."/>
            <person name="Cros-Aarteil S."/>
            <person name="Calhoun S."/>
            <person name="Haridas S."/>
            <person name="Kuo A."/>
            <person name="Mondo S."/>
            <person name="Pangilinan J."/>
            <person name="Riley R."/>
            <person name="LaButti K."/>
            <person name="Andreopoulos B."/>
            <person name="Lipzen A."/>
            <person name="Chen C."/>
            <person name="Yan M."/>
            <person name="Daum C."/>
            <person name="Ng V."/>
            <person name="Clum A."/>
            <person name="Steindorff A."/>
            <person name="Ohm R.A."/>
            <person name="Martin F."/>
            <person name="Silar P."/>
            <person name="Natvig D.O."/>
            <person name="Lalanne C."/>
            <person name="Gautier V."/>
            <person name="Ament-Velasquez S.L."/>
            <person name="Kruys A."/>
            <person name="Hutchinson M.I."/>
            <person name="Powell A.J."/>
            <person name="Barry K."/>
            <person name="Miller A.N."/>
            <person name="Grigoriev I.V."/>
            <person name="Debuchy R."/>
            <person name="Gladieux P."/>
            <person name="Hiltunen Thoren M."/>
            <person name="Johannesson H."/>
        </authorList>
    </citation>
    <scope>NUCLEOTIDE SEQUENCE</scope>
    <source>
        <strain evidence="2">PSN293</strain>
    </source>
</reference>